<dbReference type="KEGG" id="bmus:118885881"/>
<dbReference type="CDD" id="cd23636">
    <property type="entry name" value="TFP_LU_ECD_CD177_rpt2"/>
    <property type="match status" value="1"/>
</dbReference>
<evidence type="ECO:0000259" key="7">
    <source>
        <dbReference type="Pfam" id="PF00021"/>
    </source>
</evidence>
<organism evidence="9 10">
    <name type="scientific">Balaenoptera musculus</name>
    <name type="common">Blue whale</name>
    <dbReference type="NCBI Taxonomy" id="9771"/>
    <lineage>
        <taxon>Eukaryota</taxon>
        <taxon>Metazoa</taxon>
        <taxon>Chordata</taxon>
        <taxon>Craniata</taxon>
        <taxon>Vertebrata</taxon>
        <taxon>Euteleostomi</taxon>
        <taxon>Mammalia</taxon>
        <taxon>Eutheria</taxon>
        <taxon>Laurasiatheria</taxon>
        <taxon>Artiodactyla</taxon>
        <taxon>Whippomorpha</taxon>
        <taxon>Cetacea</taxon>
        <taxon>Mysticeti</taxon>
        <taxon>Balaenopteridae</taxon>
        <taxon>Balaenoptera</taxon>
    </lineage>
</organism>
<keyword evidence="9" id="KW-1185">Reference proteome</keyword>
<dbReference type="PANTHER" id="PTHR16529:SF8">
    <property type="entry name" value="CD177 ANTIGEN"/>
    <property type="match status" value="1"/>
</dbReference>
<dbReference type="SUPFAM" id="SSF57302">
    <property type="entry name" value="Snake toxin-like"/>
    <property type="match status" value="1"/>
</dbReference>
<dbReference type="GO" id="GO:0045217">
    <property type="term" value="P:cell-cell junction maintenance"/>
    <property type="evidence" value="ECO:0007669"/>
    <property type="project" value="TreeGrafter"/>
</dbReference>
<dbReference type="GO" id="GO:0044853">
    <property type="term" value="C:plasma membrane raft"/>
    <property type="evidence" value="ECO:0007669"/>
    <property type="project" value="TreeGrafter"/>
</dbReference>
<evidence type="ECO:0000256" key="5">
    <source>
        <dbReference type="ARBA" id="ARBA00023180"/>
    </source>
</evidence>
<evidence type="ECO:0000256" key="1">
    <source>
        <dbReference type="ARBA" id="ARBA00004236"/>
    </source>
</evidence>
<dbReference type="Pfam" id="PF00021">
    <property type="entry name" value="UPAR_LY6"/>
    <property type="match status" value="4"/>
</dbReference>
<dbReference type="GO" id="GO:2001044">
    <property type="term" value="P:regulation of integrin-mediated signaling pathway"/>
    <property type="evidence" value="ECO:0007669"/>
    <property type="project" value="TreeGrafter"/>
</dbReference>
<gene>
    <name evidence="8 10" type="primary">CD177</name>
</gene>
<keyword evidence="2" id="KW-1003">Cell membrane</keyword>
<feature type="chain" id="PRO_5044667662" evidence="6">
    <location>
        <begin position="20"/>
        <end position="434"/>
    </location>
</feature>
<evidence type="ECO:0000313" key="8">
    <source>
        <dbReference type="Ensembl" id="ENSBMSP00010026921.1"/>
    </source>
</evidence>
<feature type="domain" description="UPAR/Ly6" evidence="7">
    <location>
        <begin position="229"/>
        <end position="298"/>
    </location>
</feature>
<dbReference type="CDD" id="cd23624">
    <property type="entry name" value="TFP_LU_ECD_CD177_rpt3"/>
    <property type="match status" value="1"/>
</dbReference>
<reference evidence="10" key="2">
    <citation type="submission" date="2025-04" db="UniProtKB">
        <authorList>
            <consortium name="RefSeq"/>
        </authorList>
    </citation>
    <scope>IDENTIFICATION</scope>
    <source>
        <tissue evidence="10">Epidermis and Blubber</tissue>
    </source>
</reference>
<dbReference type="Ensembl" id="ENSBMST00010029644.1">
    <property type="protein sequence ID" value="ENSBMSP00010026921.1"/>
    <property type="gene ID" value="ENSBMSG00010019593.1"/>
</dbReference>
<evidence type="ECO:0000256" key="2">
    <source>
        <dbReference type="ARBA" id="ARBA00022475"/>
    </source>
</evidence>
<feature type="domain" description="UPAR/Ly6" evidence="7">
    <location>
        <begin position="127"/>
        <end position="202"/>
    </location>
</feature>
<evidence type="ECO:0000256" key="3">
    <source>
        <dbReference type="ARBA" id="ARBA00022729"/>
    </source>
</evidence>
<dbReference type="OrthoDB" id="9538399at2759"/>
<dbReference type="RefSeq" id="XP_036690950.1">
    <property type="nucleotide sequence ID" value="XM_036835055.1"/>
</dbReference>
<proteinExistence type="predicted"/>
<feature type="signal peptide" evidence="6">
    <location>
        <begin position="1"/>
        <end position="19"/>
    </location>
</feature>
<dbReference type="GO" id="GO:0043315">
    <property type="term" value="P:positive regulation of neutrophil degranulation"/>
    <property type="evidence" value="ECO:0007669"/>
    <property type="project" value="TreeGrafter"/>
</dbReference>
<evidence type="ECO:0000313" key="9">
    <source>
        <dbReference type="Proteomes" id="UP000694857"/>
    </source>
</evidence>
<reference evidence="8" key="1">
    <citation type="submission" date="2023-09" db="UniProtKB">
        <authorList>
            <consortium name="Ensembl"/>
        </authorList>
    </citation>
    <scope>IDENTIFICATION</scope>
</reference>
<dbReference type="AlphaFoldDB" id="A0A8B8W262"/>
<feature type="domain" description="UPAR/Ly6" evidence="7">
    <location>
        <begin position="46"/>
        <end position="109"/>
    </location>
</feature>
<dbReference type="OMA" id="HVCREKD"/>
<dbReference type="Proteomes" id="UP000694857">
    <property type="component" value="Chromosome 19"/>
</dbReference>
<dbReference type="InterPro" id="IPR045860">
    <property type="entry name" value="Snake_toxin-like_sf"/>
</dbReference>
<dbReference type="CDD" id="cd23623">
    <property type="entry name" value="TFP_LU_ECD_CD177_rpt1"/>
    <property type="match status" value="1"/>
</dbReference>
<evidence type="ECO:0000256" key="4">
    <source>
        <dbReference type="ARBA" id="ARBA00023136"/>
    </source>
</evidence>
<feature type="domain" description="UPAR/Ly6" evidence="7">
    <location>
        <begin position="318"/>
        <end position="388"/>
    </location>
</feature>
<dbReference type="CTD" id="57126"/>
<dbReference type="GeneTree" id="ENSGT00530000063351"/>
<evidence type="ECO:0000313" key="10">
    <source>
        <dbReference type="RefSeq" id="XP_036690950.1"/>
    </source>
</evidence>
<dbReference type="GO" id="GO:0007159">
    <property type="term" value="P:leukocyte cell-cell adhesion"/>
    <property type="evidence" value="ECO:0007669"/>
    <property type="project" value="TreeGrafter"/>
</dbReference>
<accession>A0A8B8W262</accession>
<dbReference type="InterPro" id="IPR051899">
    <property type="entry name" value="Fert-Immune_med_protein"/>
</dbReference>
<name>A0A8B8W262_BALMU</name>
<dbReference type="PANTHER" id="PTHR16529">
    <property type="entry name" value="CD177 ANTIGEN"/>
    <property type="match status" value="1"/>
</dbReference>
<keyword evidence="4" id="KW-0472">Membrane</keyword>
<dbReference type="InterPro" id="IPR016054">
    <property type="entry name" value="LY6_UPA_recep-like"/>
</dbReference>
<dbReference type="GO" id="GO:0098742">
    <property type="term" value="P:cell-cell adhesion via plasma-membrane adhesion molecules"/>
    <property type="evidence" value="ECO:0007669"/>
    <property type="project" value="TreeGrafter"/>
</dbReference>
<comment type="subcellular location">
    <subcellularLocation>
        <location evidence="1">Cell membrane</location>
    </subcellularLocation>
</comment>
<evidence type="ECO:0000256" key="6">
    <source>
        <dbReference type="SAM" id="SignalP"/>
    </source>
</evidence>
<protein>
    <submittedName>
        <fullName evidence="10">CD177 antigen isoform X1</fullName>
    </submittedName>
    <submittedName>
        <fullName evidence="8">CD177 molecule</fullName>
    </submittedName>
</protein>
<dbReference type="CDD" id="cd23637">
    <property type="entry name" value="TFP_LU_ECD_CD177_rpt4"/>
    <property type="match status" value="1"/>
</dbReference>
<sequence>MSPALLLALLGITVPRVQALTCYRGTLVSVRSASELPLQWTTSQEHCEDGWSCQEVLMLMENGPHVYVVLIKGCTQAADHEALVTQHRAGPGLSIASYTRVCRENLCNHLSTSLPLWAPPLPTALGSVRCPVCLSAESCGSAAELTCPAESAHCYSGVLLLSAGSLTTHLKVQGCMSQAGCNLLNGTQEIGPISLRETCDPKAILTCHRGNMFRTSQDLTQKPVTWSANSEQLCNLGEVCQETLLLIDVGIRSLLLGSKGCSKARTQGSQAVSIHTGPPGVLVASFARFCSSDKCNSAASSSVLLNSLPHPAPPAPGDLQCPTCLSIFGSCTQNSDIVRCPKGTSHCYKGHIALRGGGLTSPVNIQGCLAQPSSSLLNGTKNIGVFSVIEDHDKAIVPDGAAPAPDLAWVGGLGLSLALWCGAPSLLIPFPHDS</sequence>
<keyword evidence="5" id="KW-0325">Glycoprotein</keyword>
<dbReference type="GeneID" id="118885881"/>
<keyword evidence="3 6" id="KW-0732">Signal</keyword>